<proteinExistence type="inferred from homology"/>
<evidence type="ECO:0000313" key="6">
    <source>
        <dbReference type="EMBL" id="MBB3185864.1"/>
    </source>
</evidence>
<evidence type="ECO:0000256" key="2">
    <source>
        <dbReference type="ARBA" id="ARBA00022448"/>
    </source>
</evidence>
<dbReference type="Gene3D" id="3.40.50.300">
    <property type="entry name" value="P-loop containing nucleotide triphosphate hydrolases"/>
    <property type="match status" value="1"/>
</dbReference>
<dbReference type="InterPro" id="IPR003593">
    <property type="entry name" value="AAA+_ATPase"/>
</dbReference>
<gene>
    <name evidence="6" type="ORF">FHX64_000027</name>
</gene>
<evidence type="ECO:0000259" key="5">
    <source>
        <dbReference type="PROSITE" id="PS50893"/>
    </source>
</evidence>
<organism evidence="6 7">
    <name type="scientific">Microbacter margulisiae</name>
    <dbReference type="NCBI Taxonomy" id="1350067"/>
    <lineage>
        <taxon>Bacteria</taxon>
        <taxon>Pseudomonadati</taxon>
        <taxon>Bacteroidota</taxon>
        <taxon>Bacteroidia</taxon>
        <taxon>Bacteroidales</taxon>
        <taxon>Porphyromonadaceae</taxon>
        <taxon>Microbacter</taxon>
    </lineage>
</organism>
<dbReference type="Proteomes" id="UP000544222">
    <property type="component" value="Unassembled WGS sequence"/>
</dbReference>
<dbReference type="SMART" id="SM00382">
    <property type="entry name" value="AAA"/>
    <property type="match status" value="1"/>
</dbReference>
<dbReference type="PANTHER" id="PTHR43335:SF4">
    <property type="entry name" value="ABC TRANSPORTER, ATP-BINDING PROTEIN"/>
    <property type="match status" value="1"/>
</dbReference>
<dbReference type="InterPro" id="IPR003439">
    <property type="entry name" value="ABC_transporter-like_ATP-bd"/>
</dbReference>
<sequence>MNEKIIELVHLTKRYGSFTAVDNLNLTIHKGEIFGLLGPNGAGKSTTILMMLGLTDPTFGSVHVCGMDSTSNPIEVKKRVGYLPEDVGFYDNRTGLENLLYTARLNGIPDQMAIAKAKQLLEQVGLKDALEKKTGKYSRGMRQRLGLADVLIKNPEVIILDEPTSGIDPKGVREFLDLIVELSHDKGITVLFASHNLHQVQEVCDRVGIFVNGRLLGEGNIHALAQRLFKGRPTIIQAGLEKREADGKVEKLTVDWLRGVLNPIDGIQSITLKDEKIFQIESIRDAASEIAKAIIQSGVTLNSLNKKEYGLDEIYYQYFEGGEKP</sequence>
<keyword evidence="4 6" id="KW-0067">ATP-binding</keyword>
<evidence type="ECO:0000313" key="7">
    <source>
        <dbReference type="Proteomes" id="UP000544222"/>
    </source>
</evidence>
<dbReference type="PANTHER" id="PTHR43335">
    <property type="entry name" value="ABC TRANSPORTER, ATP-BINDING PROTEIN"/>
    <property type="match status" value="1"/>
</dbReference>
<dbReference type="Pfam" id="PF00005">
    <property type="entry name" value="ABC_tran"/>
    <property type="match status" value="1"/>
</dbReference>
<feature type="domain" description="ABC transporter" evidence="5">
    <location>
        <begin position="6"/>
        <end position="237"/>
    </location>
</feature>
<dbReference type="EMBL" id="JACHYB010000001">
    <property type="protein sequence ID" value="MBB3185864.1"/>
    <property type="molecule type" value="Genomic_DNA"/>
</dbReference>
<dbReference type="GO" id="GO:0016887">
    <property type="term" value="F:ATP hydrolysis activity"/>
    <property type="evidence" value="ECO:0007669"/>
    <property type="project" value="InterPro"/>
</dbReference>
<dbReference type="SUPFAM" id="SSF52540">
    <property type="entry name" value="P-loop containing nucleoside triphosphate hydrolases"/>
    <property type="match status" value="1"/>
</dbReference>
<dbReference type="InterPro" id="IPR027417">
    <property type="entry name" value="P-loop_NTPase"/>
</dbReference>
<dbReference type="GO" id="GO:0005524">
    <property type="term" value="F:ATP binding"/>
    <property type="evidence" value="ECO:0007669"/>
    <property type="project" value="UniProtKB-KW"/>
</dbReference>
<accession>A0A7W5DMX1</accession>
<keyword evidence="2" id="KW-0813">Transport</keyword>
<evidence type="ECO:0000256" key="3">
    <source>
        <dbReference type="ARBA" id="ARBA00022741"/>
    </source>
</evidence>
<reference evidence="6 7" key="1">
    <citation type="submission" date="2020-08" db="EMBL/GenBank/DDBJ databases">
        <title>Genomic Encyclopedia of Type Strains, Phase IV (KMG-IV): sequencing the most valuable type-strain genomes for metagenomic binning, comparative biology and taxonomic classification.</title>
        <authorList>
            <person name="Goeker M."/>
        </authorList>
    </citation>
    <scope>NUCLEOTIDE SEQUENCE [LARGE SCALE GENOMIC DNA]</scope>
    <source>
        <strain evidence="6 7">DSM 27471</strain>
    </source>
</reference>
<evidence type="ECO:0000256" key="1">
    <source>
        <dbReference type="ARBA" id="ARBA00005417"/>
    </source>
</evidence>
<evidence type="ECO:0000256" key="4">
    <source>
        <dbReference type="ARBA" id="ARBA00022840"/>
    </source>
</evidence>
<keyword evidence="7" id="KW-1185">Reference proteome</keyword>
<keyword evidence="3" id="KW-0547">Nucleotide-binding</keyword>
<comment type="caution">
    <text evidence="6">The sequence shown here is derived from an EMBL/GenBank/DDBJ whole genome shotgun (WGS) entry which is preliminary data.</text>
</comment>
<name>A0A7W5DMX1_9PORP</name>
<dbReference type="CDD" id="cd03230">
    <property type="entry name" value="ABC_DR_subfamily_A"/>
    <property type="match status" value="1"/>
</dbReference>
<comment type="similarity">
    <text evidence="1">Belongs to the ABC transporter superfamily.</text>
</comment>
<dbReference type="AlphaFoldDB" id="A0A7W5DMX1"/>
<dbReference type="PROSITE" id="PS50893">
    <property type="entry name" value="ABC_TRANSPORTER_2"/>
    <property type="match status" value="1"/>
</dbReference>
<protein>
    <submittedName>
        <fullName evidence="6">ABC-2 type transport system ATP-binding protein</fullName>
    </submittedName>
</protein>